<dbReference type="Pfam" id="PF00990">
    <property type="entry name" value="GGDEF"/>
    <property type="match status" value="1"/>
</dbReference>
<dbReference type="RefSeq" id="WP_072604873.1">
    <property type="nucleotide sequence ID" value="NZ_CP018171.1"/>
</dbReference>
<dbReference type="PANTHER" id="PTHR45138">
    <property type="entry name" value="REGULATORY COMPONENTS OF SENSORY TRANSDUCTION SYSTEM"/>
    <property type="match status" value="1"/>
</dbReference>
<dbReference type="CDD" id="cd01949">
    <property type="entry name" value="GGDEF"/>
    <property type="match status" value="1"/>
</dbReference>
<dbReference type="InterPro" id="IPR029787">
    <property type="entry name" value="Nucleotide_cyclase"/>
</dbReference>
<dbReference type="Proteomes" id="UP000182840">
    <property type="component" value="Chromosome"/>
</dbReference>
<dbReference type="SUPFAM" id="SSF55073">
    <property type="entry name" value="Nucleotide cyclase"/>
    <property type="match status" value="1"/>
</dbReference>
<evidence type="ECO:0000259" key="4">
    <source>
        <dbReference type="PROSITE" id="PS50887"/>
    </source>
</evidence>
<dbReference type="STRING" id="1670800.BSQ44_13185"/>
<dbReference type="PROSITE" id="PS50887">
    <property type="entry name" value="GGDEF"/>
    <property type="match status" value="1"/>
</dbReference>
<dbReference type="EMBL" id="CP018171">
    <property type="protein sequence ID" value="APH72213.1"/>
    <property type="molecule type" value="Genomic_DNA"/>
</dbReference>
<feature type="transmembrane region" description="Helical" evidence="3">
    <location>
        <begin position="49"/>
        <end position="68"/>
    </location>
</feature>
<dbReference type="NCBIfam" id="TIGR00254">
    <property type="entry name" value="GGDEF"/>
    <property type="match status" value="1"/>
</dbReference>
<keyword evidence="3" id="KW-0472">Membrane</keyword>
<sequence>MFKGRLDFSRRGRARVLLSTAIGTLICIAVSFAFDSYSFEEGWRWGDNPLNNLLIPLLLAPPLFFLLLSKLREMAIAHQELLEVSATDSLTSCFNRRAFTALVEGYLEKLEGREREGALLVIDVDHFKSVNDTFGHDRGDEALKLIAQGISSAVRQTDIVGRIGGEEFSVFLPSTPPGLMKLVAERIRLAVMELKFAPDGKQYGLSVSVGGAAFRFRTTFADLYGKADKRLYKAKRNGRNQVEFDLSLHERPSAAIAS</sequence>
<feature type="domain" description="GGDEF" evidence="4">
    <location>
        <begin position="115"/>
        <end position="247"/>
    </location>
</feature>
<dbReference type="InterPro" id="IPR050469">
    <property type="entry name" value="Diguanylate_Cyclase"/>
</dbReference>
<organism evidence="5 6">
    <name type="scientific">Aquibium oceanicum</name>
    <dbReference type="NCBI Taxonomy" id="1670800"/>
    <lineage>
        <taxon>Bacteria</taxon>
        <taxon>Pseudomonadati</taxon>
        <taxon>Pseudomonadota</taxon>
        <taxon>Alphaproteobacteria</taxon>
        <taxon>Hyphomicrobiales</taxon>
        <taxon>Phyllobacteriaceae</taxon>
        <taxon>Aquibium</taxon>
    </lineage>
</organism>
<evidence type="ECO:0000256" key="2">
    <source>
        <dbReference type="ARBA" id="ARBA00034247"/>
    </source>
</evidence>
<dbReference type="GO" id="GO:0005886">
    <property type="term" value="C:plasma membrane"/>
    <property type="evidence" value="ECO:0007669"/>
    <property type="project" value="TreeGrafter"/>
</dbReference>
<dbReference type="PANTHER" id="PTHR45138:SF9">
    <property type="entry name" value="DIGUANYLATE CYCLASE DGCM-RELATED"/>
    <property type="match status" value="1"/>
</dbReference>
<dbReference type="OrthoDB" id="9812260at2"/>
<keyword evidence="3" id="KW-0812">Transmembrane</keyword>
<dbReference type="AlphaFoldDB" id="A0A1L3SS11"/>
<protein>
    <recommendedName>
        <fullName evidence="1">diguanylate cyclase</fullName>
        <ecNumber evidence="1">2.7.7.65</ecNumber>
    </recommendedName>
</protein>
<reference evidence="6" key="1">
    <citation type="submission" date="2016-11" db="EMBL/GenBank/DDBJ databases">
        <title>Mesorhizobium oceanicum sp. nov., isolated from deep seawater in South China Sea.</title>
        <authorList>
            <person name="Fu G.-Y."/>
        </authorList>
    </citation>
    <scope>NUCLEOTIDE SEQUENCE [LARGE SCALE GENOMIC DNA]</scope>
    <source>
        <strain evidence="6">B7</strain>
    </source>
</reference>
<evidence type="ECO:0000313" key="6">
    <source>
        <dbReference type="Proteomes" id="UP000182840"/>
    </source>
</evidence>
<proteinExistence type="predicted"/>
<name>A0A1L3SS11_9HYPH</name>
<evidence type="ECO:0000313" key="5">
    <source>
        <dbReference type="EMBL" id="APH72213.1"/>
    </source>
</evidence>
<accession>A0A1L3SS11</accession>
<dbReference type="InterPro" id="IPR000160">
    <property type="entry name" value="GGDEF_dom"/>
</dbReference>
<keyword evidence="3" id="KW-1133">Transmembrane helix</keyword>
<dbReference type="GO" id="GO:1902201">
    <property type="term" value="P:negative regulation of bacterial-type flagellum-dependent cell motility"/>
    <property type="evidence" value="ECO:0007669"/>
    <property type="project" value="TreeGrafter"/>
</dbReference>
<evidence type="ECO:0000256" key="3">
    <source>
        <dbReference type="SAM" id="Phobius"/>
    </source>
</evidence>
<dbReference type="InterPro" id="IPR043128">
    <property type="entry name" value="Rev_trsase/Diguanyl_cyclase"/>
</dbReference>
<dbReference type="EC" id="2.7.7.65" evidence="1"/>
<dbReference type="GO" id="GO:0052621">
    <property type="term" value="F:diguanylate cyclase activity"/>
    <property type="evidence" value="ECO:0007669"/>
    <property type="project" value="UniProtKB-EC"/>
</dbReference>
<comment type="catalytic activity">
    <reaction evidence="2">
        <text>2 GTP = 3',3'-c-di-GMP + 2 diphosphate</text>
        <dbReference type="Rhea" id="RHEA:24898"/>
        <dbReference type="ChEBI" id="CHEBI:33019"/>
        <dbReference type="ChEBI" id="CHEBI:37565"/>
        <dbReference type="ChEBI" id="CHEBI:58805"/>
        <dbReference type="EC" id="2.7.7.65"/>
    </reaction>
</comment>
<evidence type="ECO:0000256" key="1">
    <source>
        <dbReference type="ARBA" id="ARBA00012528"/>
    </source>
</evidence>
<dbReference type="GO" id="GO:0043709">
    <property type="term" value="P:cell adhesion involved in single-species biofilm formation"/>
    <property type="evidence" value="ECO:0007669"/>
    <property type="project" value="TreeGrafter"/>
</dbReference>
<dbReference type="FunFam" id="3.30.70.270:FF:000001">
    <property type="entry name" value="Diguanylate cyclase domain protein"/>
    <property type="match status" value="1"/>
</dbReference>
<gene>
    <name evidence="5" type="ORF">BSQ44_13185</name>
</gene>
<dbReference type="KEGG" id="meso:BSQ44_13185"/>
<dbReference type="SMART" id="SM00267">
    <property type="entry name" value="GGDEF"/>
    <property type="match status" value="1"/>
</dbReference>
<dbReference type="Gene3D" id="3.30.70.270">
    <property type="match status" value="1"/>
</dbReference>
<keyword evidence="6" id="KW-1185">Reference proteome</keyword>